<dbReference type="Pfam" id="PF02558">
    <property type="entry name" value="ApbA"/>
    <property type="match status" value="1"/>
</dbReference>
<name>A0A238ZHM8_9PSED</name>
<dbReference type="InterPro" id="IPR013328">
    <property type="entry name" value="6PGD_dom2"/>
</dbReference>
<sequence length="391" mass="41884">MNSVLSVENGGYLNGCGKNLYCHKSLQSAIPGFYHDMNGKAERPDTTVLKQKLGRLAIHECPRQVQVATEHLIQKARNCMVGKTDNHDQDGIKTMTPENPSIALIGPGAIGTTIAAALHEVGRTPTICGRSALKQLELRHDGGRILVPGPVLTAPAAIETAFDLVFVAVKATQIDAIAPWLSALCSEKTLVCALQNGVEQKTLIEPYLPGNQVLPSVVWFPAQREPDSSVWLRAKARLTLPDTPATALVTKALAGTLCSVDVTPDFTSVAWRKLLQNAAAGLMVLTGRRAGMFARTDISELALAYLRECLVVARAEGAVLSDQVPQDIIDVFRRYPADQGTSILADRSAGQPLEWDCRNGVIQRRAQARGIPTPISDLIVPLLAAASDGPG</sequence>
<dbReference type="GO" id="GO:0015940">
    <property type="term" value="P:pantothenate biosynthetic process"/>
    <property type="evidence" value="ECO:0007669"/>
    <property type="project" value="UniProtKB-UniPathway"/>
</dbReference>
<evidence type="ECO:0000256" key="6">
    <source>
        <dbReference type="ARBA" id="ARBA00032024"/>
    </source>
</evidence>
<dbReference type="PANTHER" id="PTHR21708">
    <property type="entry name" value="PROBABLE 2-DEHYDROPANTOATE 2-REDUCTASE"/>
    <property type="match status" value="1"/>
</dbReference>
<dbReference type="GO" id="GO:0005737">
    <property type="term" value="C:cytoplasm"/>
    <property type="evidence" value="ECO:0007669"/>
    <property type="project" value="TreeGrafter"/>
</dbReference>
<proteinExistence type="predicted"/>
<evidence type="ECO:0000256" key="1">
    <source>
        <dbReference type="ARBA" id="ARBA00004994"/>
    </source>
</evidence>
<dbReference type="InterPro" id="IPR036291">
    <property type="entry name" value="NAD(P)-bd_dom_sf"/>
</dbReference>
<dbReference type="UniPathway" id="UPA00028">
    <property type="reaction ID" value="UER00004"/>
</dbReference>
<dbReference type="Gene3D" id="3.40.50.720">
    <property type="entry name" value="NAD(P)-binding Rossmann-like Domain"/>
    <property type="match status" value="1"/>
</dbReference>
<dbReference type="InterPro" id="IPR013752">
    <property type="entry name" value="KPA_reductase"/>
</dbReference>
<dbReference type="EC" id="1.1.1.169" evidence="2"/>
<dbReference type="SUPFAM" id="SSF48179">
    <property type="entry name" value="6-phosphogluconate dehydrogenase C-terminal domain-like"/>
    <property type="match status" value="1"/>
</dbReference>
<keyword evidence="11" id="KW-1185">Reference proteome</keyword>
<dbReference type="EMBL" id="FZOG01000001">
    <property type="protein sequence ID" value="SNR82720.1"/>
    <property type="molecule type" value="Genomic_DNA"/>
</dbReference>
<evidence type="ECO:0000256" key="3">
    <source>
        <dbReference type="ARBA" id="ARBA00019465"/>
    </source>
</evidence>
<dbReference type="SUPFAM" id="SSF51735">
    <property type="entry name" value="NAD(P)-binding Rossmann-fold domains"/>
    <property type="match status" value="1"/>
</dbReference>
<protein>
    <recommendedName>
        <fullName evidence="3">2-dehydropantoate 2-reductase</fullName>
        <ecNumber evidence="2">1.1.1.169</ecNumber>
    </recommendedName>
    <alternativeName>
        <fullName evidence="6">Ketopantoate reductase</fullName>
    </alternativeName>
</protein>
<comment type="pathway">
    <text evidence="1">Cofactor biosynthesis; (R)-pantothenate biosynthesis; (R)-pantoate from 3-methyl-2-oxobutanoate: step 2/2.</text>
</comment>
<dbReference type="Pfam" id="PF08546">
    <property type="entry name" value="ApbA_C"/>
    <property type="match status" value="1"/>
</dbReference>
<dbReference type="InterPro" id="IPR013332">
    <property type="entry name" value="KPR_N"/>
</dbReference>
<evidence type="ECO:0000259" key="8">
    <source>
        <dbReference type="Pfam" id="PF02558"/>
    </source>
</evidence>
<dbReference type="GO" id="GO:0008677">
    <property type="term" value="F:2-dehydropantoate 2-reductase activity"/>
    <property type="evidence" value="ECO:0007669"/>
    <property type="project" value="UniProtKB-EC"/>
</dbReference>
<keyword evidence="5" id="KW-0560">Oxidoreductase</keyword>
<dbReference type="NCBIfam" id="NF005091">
    <property type="entry name" value="PRK06522.2-2"/>
    <property type="match status" value="1"/>
</dbReference>
<evidence type="ECO:0000256" key="7">
    <source>
        <dbReference type="ARBA" id="ARBA00048793"/>
    </source>
</evidence>
<evidence type="ECO:0000256" key="4">
    <source>
        <dbReference type="ARBA" id="ARBA00022655"/>
    </source>
</evidence>
<dbReference type="InterPro" id="IPR051402">
    <property type="entry name" value="KPR-Related"/>
</dbReference>
<keyword evidence="4" id="KW-0566">Pantothenate biosynthesis</keyword>
<accession>A0A238ZHM8</accession>
<feature type="domain" description="Ketopantoate reductase C-terminal" evidence="9">
    <location>
        <begin position="266"/>
        <end position="385"/>
    </location>
</feature>
<reference evidence="11" key="1">
    <citation type="submission" date="2017-06" db="EMBL/GenBank/DDBJ databases">
        <authorList>
            <person name="Varghese N."/>
            <person name="Submissions S."/>
        </authorList>
    </citation>
    <scope>NUCLEOTIDE SEQUENCE [LARGE SCALE GENOMIC DNA]</scope>
    <source>
        <strain evidence="11">CIP 108523</strain>
    </source>
</reference>
<gene>
    <name evidence="10" type="ORF">SAMN05216255_0427</name>
</gene>
<dbReference type="PANTHER" id="PTHR21708:SF26">
    <property type="entry name" value="2-DEHYDROPANTOATE 2-REDUCTASE"/>
    <property type="match status" value="1"/>
</dbReference>
<organism evidence="10 11">
    <name type="scientific">Pseudomonas segetis</name>
    <dbReference type="NCBI Taxonomy" id="298908"/>
    <lineage>
        <taxon>Bacteria</taxon>
        <taxon>Pseudomonadati</taxon>
        <taxon>Pseudomonadota</taxon>
        <taxon>Gammaproteobacteria</taxon>
        <taxon>Pseudomonadales</taxon>
        <taxon>Pseudomonadaceae</taxon>
        <taxon>Pseudomonas</taxon>
    </lineage>
</organism>
<evidence type="ECO:0000256" key="5">
    <source>
        <dbReference type="ARBA" id="ARBA00023002"/>
    </source>
</evidence>
<evidence type="ECO:0000259" key="9">
    <source>
        <dbReference type="Pfam" id="PF08546"/>
    </source>
</evidence>
<feature type="domain" description="Ketopantoate reductase N-terminal" evidence="8">
    <location>
        <begin position="102"/>
        <end position="243"/>
    </location>
</feature>
<dbReference type="Proteomes" id="UP000242915">
    <property type="component" value="Unassembled WGS sequence"/>
</dbReference>
<dbReference type="NCBIfam" id="NF009541">
    <property type="entry name" value="PRK12921.1-1"/>
    <property type="match status" value="1"/>
</dbReference>
<evidence type="ECO:0000313" key="10">
    <source>
        <dbReference type="EMBL" id="SNR82720.1"/>
    </source>
</evidence>
<dbReference type="AlphaFoldDB" id="A0A238ZHM8"/>
<dbReference type="InterPro" id="IPR008927">
    <property type="entry name" value="6-PGluconate_DH-like_C_sf"/>
</dbReference>
<dbReference type="Gene3D" id="1.10.1040.10">
    <property type="entry name" value="N-(1-d-carboxylethyl)-l-norvaline Dehydrogenase, domain 2"/>
    <property type="match status" value="1"/>
</dbReference>
<evidence type="ECO:0000313" key="11">
    <source>
        <dbReference type="Proteomes" id="UP000242915"/>
    </source>
</evidence>
<evidence type="ECO:0000256" key="2">
    <source>
        <dbReference type="ARBA" id="ARBA00013014"/>
    </source>
</evidence>
<comment type="catalytic activity">
    <reaction evidence="7">
        <text>(R)-pantoate + NADP(+) = 2-dehydropantoate + NADPH + H(+)</text>
        <dbReference type="Rhea" id="RHEA:16233"/>
        <dbReference type="ChEBI" id="CHEBI:11561"/>
        <dbReference type="ChEBI" id="CHEBI:15378"/>
        <dbReference type="ChEBI" id="CHEBI:15980"/>
        <dbReference type="ChEBI" id="CHEBI:57783"/>
        <dbReference type="ChEBI" id="CHEBI:58349"/>
        <dbReference type="EC" id="1.1.1.169"/>
    </reaction>
</comment>